<gene>
    <name evidence="1" type="ORF">B296_00036456</name>
</gene>
<dbReference type="Proteomes" id="UP000287651">
    <property type="component" value="Unassembled WGS sequence"/>
</dbReference>
<reference evidence="1 2" key="1">
    <citation type="journal article" date="2014" name="Agronomy (Basel)">
        <title>A Draft Genome Sequence for Ensete ventricosum, the Drought-Tolerant Tree Against Hunger.</title>
        <authorList>
            <person name="Harrison J."/>
            <person name="Moore K.A."/>
            <person name="Paszkiewicz K."/>
            <person name="Jones T."/>
            <person name="Grant M."/>
            <person name="Ambacheew D."/>
            <person name="Muzemil S."/>
            <person name="Studholme D.J."/>
        </authorList>
    </citation>
    <scope>NUCLEOTIDE SEQUENCE [LARGE SCALE GENOMIC DNA]</scope>
</reference>
<name>A0A426XUE5_ENSVE</name>
<protein>
    <submittedName>
        <fullName evidence="1">Uncharacterized protein</fullName>
    </submittedName>
</protein>
<dbReference type="AlphaFoldDB" id="A0A426XUE5"/>
<dbReference type="EMBL" id="AMZH03017365">
    <property type="protein sequence ID" value="RRT43100.1"/>
    <property type="molecule type" value="Genomic_DNA"/>
</dbReference>
<sequence>MRLFRAGGSTDRKERDADARKQIVVSWAWQRHGTAEAGLSWNHRSLALMKGELLVVKEAEEVENQEANSKYQDKTEG</sequence>
<proteinExistence type="predicted"/>
<evidence type="ECO:0000313" key="2">
    <source>
        <dbReference type="Proteomes" id="UP000287651"/>
    </source>
</evidence>
<comment type="caution">
    <text evidence="1">The sequence shown here is derived from an EMBL/GenBank/DDBJ whole genome shotgun (WGS) entry which is preliminary data.</text>
</comment>
<organism evidence="1 2">
    <name type="scientific">Ensete ventricosum</name>
    <name type="common">Abyssinian banana</name>
    <name type="synonym">Musa ensete</name>
    <dbReference type="NCBI Taxonomy" id="4639"/>
    <lineage>
        <taxon>Eukaryota</taxon>
        <taxon>Viridiplantae</taxon>
        <taxon>Streptophyta</taxon>
        <taxon>Embryophyta</taxon>
        <taxon>Tracheophyta</taxon>
        <taxon>Spermatophyta</taxon>
        <taxon>Magnoliopsida</taxon>
        <taxon>Liliopsida</taxon>
        <taxon>Zingiberales</taxon>
        <taxon>Musaceae</taxon>
        <taxon>Ensete</taxon>
    </lineage>
</organism>
<evidence type="ECO:0000313" key="1">
    <source>
        <dbReference type="EMBL" id="RRT43100.1"/>
    </source>
</evidence>
<accession>A0A426XUE5</accession>